<accession>A0ABU6X6B0</accession>
<dbReference type="InterPro" id="IPR027443">
    <property type="entry name" value="IPNS-like_sf"/>
</dbReference>
<comment type="caution">
    <text evidence="7">The sequence shown here is derived from an EMBL/GenBank/DDBJ whole genome shotgun (WGS) entry which is preliminary data.</text>
</comment>
<keyword evidence="5" id="KW-0560">Oxidoreductase</keyword>
<dbReference type="Gene3D" id="2.60.120.330">
    <property type="entry name" value="B-lactam Antibiotic, Isopenicillin N Synthase, Chain"/>
    <property type="match status" value="1"/>
</dbReference>
<reference evidence="7 8" key="1">
    <citation type="journal article" date="2023" name="Plants (Basel)">
        <title>Bridging the Gap: Combining Genomics and Transcriptomics Approaches to Understand Stylosanthes scabra, an Orphan Legume from the Brazilian Caatinga.</title>
        <authorList>
            <person name="Ferreira-Neto J.R.C."/>
            <person name="da Silva M.D."/>
            <person name="Binneck E."/>
            <person name="de Melo N.F."/>
            <person name="da Silva R.H."/>
            <person name="de Melo A.L.T.M."/>
            <person name="Pandolfi V."/>
            <person name="Bustamante F.O."/>
            <person name="Brasileiro-Vidal A.C."/>
            <person name="Benko-Iseppon A.M."/>
        </authorList>
    </citation>
    <scope>NUCLEOTIDE SEQUENCE [LARGE SCALE GENOMIC DNA]</scope>
    <source>
        <tissue evidence="7">Leaves</tissue>
    </source>
</reference>
<evidence type="ECO:0000256" key="5">
    <source>
        <dbReference type="RuleBase" id="RU003682"/>
    </source>
</evidence>
<dbReference type="InterPro" id="IPR050295">
    <property type="entry name" value="Plant_2OG-oxidoreductases"/>
</dbReference>
<dbReference type="Pfam" id="PF03171">
    <property type="entry name" value="2OG-FeII_Oxy"/>
    <property type="match status" value="1"/>
</dbReference>
<keyword evidence="2 5" id="KW-0479">Metal-binding</keyword>
<dbReference type="InterPro" id="IPR044861">
    <property type="entry name" value="IPNS-like_FE2OG_OXY"/>
</dbReference>
<dbReference type="PROSITE" id="PS51471">
    <property type="entry name" value="FE2OG_OXY"/>
    <property type="match status" value="1"/>
</dbReference>
<dbReference type="PANTHER" id="PTHR47991">
    <property type="entry name" value="OXOGLUTARATE/IRON-DEPENDENT DIOXYGENASE"/>
    <property type="match status" value="1"/>
</dbReference>
<dbReference type="SUPFAM" id="SSF51197">
    <property type="entry name" value="Clavaminate synthase-like"/>
    <property type="match status" value="1"/>
</dbReference>
<sequence length="314" mass="35702">MSKIGSSLLVPSVQELAKQSISQVPDRYLVLKQEETPTLINHGVEPSLVESVKLGVHDLFNLPIEEKRKLWQKPGDMEGFGQLFVVSENQKLEWADLFIINTLPSYARDPNLFLNIPQPFRDNLDTYCLQVGKLCMTMIRQMEMALKIKPNELVELFEDISQSMRLNYYPPCPQPEKVIGLSPHSDAGCLTFLLQANEVEGLQIRKDGMWIPISPLPNAFIVNVGDIFEILTNGIYRSIEHRVTVNSNKERISIATFHKPKMNKIVGPSPSLVTSEKPALFKRISVANYYKKYFSRQLQVKSLLDDARIQSDNS</sequence>
<organism evidence="7 8">
    <name type="scientific">Stylosanthes scabra</name>
    <dbReference type="NCBI Taxonomy" id="79078"/>
    <lineage>
        <taxon>Eukaryota</taxon>
        <taxon>Viridiplantae</taxon>
        <taxon>Streptophyta</taxon>
        <taxon>Embryophyta</taxon>
        <taxon>Tracheophyta</taxon>
        <taxon>Spermatophyta</taxon>
        <taxon>Magnoliopsida</taxon>
        <taxon>eudicotyledons</taxon>
        <taxon>Gunneridae</taxon>
        <taxon>Pentapetalae</taxon>
        <taxon>rosids</taxon>
        <taxon>fabids</taxon>
        <taxon>Fabales</taxon>
        <taxon>Fabaceae</taxon>
        <taxon>Papilionoideae</taxon>
        <taxon>50 kb inversion clade</taxon>
        <taxon>dalbergioids sensu lato</taxon>
        <taxon>Dalbergieae</taxon>
        <taxon>Pterocarpus clade</taxon>
        <taxon>Stylosanthes</taxon>
    </lineage>
</organism>
<name>A0ABU6X6B0_9FABA</name>
<dbReference type="Pfam" id="PF14226">
    <property type="entry name" value="DIOX_N"/>
    <property type="match status" value="1"/>
</dbReference>
<keyword evidence="3" id="KW-0847">Vitamin C</keyword>
<keyword evidence="4 5" id="KW-0408">Iron</keyword>
<evidence type="ECO:0000256" key="1">
    <source>
        <dbReference type="ARBA" id="ARBA00008056"/>
    </source>
</evidence>
<evidence type="ECO:0000259" key="6">
    <source>
        <dbReference type="PROSITE" id="PS51471"/>
    </source>
</evidence>
<dbReference type="Proteomes" id="UP001341840">
    <property type="component" value="Unassembled WGS sequence"/>
</dbReference>
<evidence type="ECO:0000256" key="3">
    <source>
        <dbReference type="ARBA" id="ARBA00022896"/>
    </source>
</evidence>
<proteinExistence type="inferred from homology"/>
<keyword evidence="8" id="KW-1185">Reference proteome</keyword>
<comment type="similarity">
    <text evidence="1 5">Belongs to the iron/ascorbate-dependent oxidoreductase family.</text>
</comment>
<feature type="domain" description="Fe2OG dioxygenase" evidence="6">
    <location>
        <begin position="160"/>
        <end position="260"/>
    </location>
</feature>
<gene>
    <name evidence="7" type="ORF">PIB30_006910</name>
</gene>
<evidence type="ECO:0000256" key="4">
    <source>
        <dbReference type="ARBA" id="ARBA00023004"/>
    </source>
</evidence>
<protein>
    <recommendedName>
        <fullName evidence="6">Fe2OG dioxygenase domain-containing protein</fullName>
    </recommendedName>
</protein>
<evidence type="ECO:0000256" key="2">
    <source>
        <dbReference type="ARBA" id="ARBA00022723"/>
    </source>
</evidence>
<evidence type="ECO:0000313" key="7">
    <source>
        <dbReference type="EMBL" id="MED6192083.1"/>
    </source>
</evidence>
<dbReference type="InterPro" id="IPR026992">
    <property type="entry name" value="DIOX_N"/>
</dbReference>
<evidence type="ECO:0000313" key="8">
    <source>
        <dbReference type="Proteomes" id="UP001341840"/>
    </source>
</evidence>
<dbReference type="InterPro" id="IPR005123">
    <property type="entry name" value="Oxoglu/Fe-dep_dioxygenase_dom"/>
</dbReference>
<dbReference type="EMBL" id="JASCZI010211463">
    <property type="protein sequence ID" value="MED6192083.1"/>
    <property type="molecule type" value="Genomic_DNA"/>
</dbReference>